<reference evidence="1" key="2">
    <citation type="journal article" date="2021" name="PeerJ">
        <title>Extensive microbial diversity within the chicken gut microbiome revealed by metagenomics and culture.</title>
        <authorList>
            <person name="Gilroy R."/>
            <person name="Ravi A."/>
            <person name="Getino M."/>
            <person name="Pursley I."/>
            <person name="Horton D.L."/>
            <person name="Alikhan N.F."/>
            <person name="Baker D."/>
            <person name="Gharbi K."/>
            <person name="Hall N."/>
            <person name="Watson M."/>
            <person name="Adriaenssens E.M."/>
            <person name="Foster-Nyarko E."/>
            <person name="Jarju S."/>
            <person name="Secka A."/>
            <person name="Antonio M."/>
            <person name="Oren A."/>
            <person name="Chaudhuri R.R."/>
            <person name="La Ragione R."/>
            <person name="Hildebrand F."/>
            <person name="Pallen M.J."/>
        </authorList>
    </citation>
    <scope>NUCLEOTIDE SEQUENCE</scope>
    <source>
        <strain evidence="1">CHK121-14286</strain>
    </source>
</reference>
<evidence type="ECO:0000313" key="2">
    <source>
        <dbReference type="Proteomes" id="UP000824200"/>
    </source>
</evidence>
<dbReference type="SUPFAM" id="SSF53383">
    <property type="entry name" value="PLP-dependent transferases"/>
    <property type="match status" value="1"/>
</dbReference>
<proteinExistence type="predicted"/>
<dbReference type="InterPro" id="IPR015424">
    <property type="entry name" value="PyrdxlP-dep_Trfase"/>
</dbReference>
<dbReference type="EMBL" id="DVHL01000029">
    <property type="protein sequence ID" value="HIR65936.1"/>
    <property type="molecule type" value="Genomic_DNA"/>
</dbReference>
<sequence length="402" mass="43893">MNKQIEEILAKAKNKFEEIEEVALFNQKKVLTAFRNNKIALRHFNGTSGYGYDDSGRDALNNVVAEIFGTESAVVSPSIASGTHALTLALFGVLRPNDNVLSVCGEPYDTLHDTIYGKGNGSLADFGVHFTCIDLVDNDFNYTAIQQALQNQYIKMVYVQRSRGYAWRLALSIAQIQRLCRFVKEISPNTLIFCDNCYGEFVETQEPTQVGVDFCAGSFIKNIGGGLAPTGGYIAGKSSVIQLVGGRLTAPSIGTEIGSYACGYRLFYQGLFFAPHVVCQALKTAVAFSQTLTDKGYEVLPRPNQHFGDIVCSVKLQDKGKMLGFCQAIQSVSPVDGFVTPEPWKQPGYNDEIIMAAGCFVQGSSIELSCDGPVKPPYIAYLQGGLTFEHGLYALEKVLEIL</sequence>
<evidence type="ECO:0000313" key="1">
    <source>
        <dbReference type="EMBL" id="HIR65936.1"/>
    </source>
</evidence>
<accession>A0A9D1E436</accession>
<dbReference type="InterPro" id="IPR009651">
    <property type="entry name" value="Met_g_lyase_put"/>
</dbReference>
<dbReference type="Pfam" id="PF06838">
    <property type="entry name" value="Met_gamma_lyase"/>
    <property type="match status" value="1"/>
</dbReference>
<dbReference type="Gene3D" id="3.40.640.10">
    <property type="entry name" value="Type I PLP-dependent aspartate aminotransferase-like (Major domain)"/>
    <property type="match status" value="1"/>
</dbReference>
<dbReference type="Gene3D" id="3.90.1150.60">
    <property type="entry name" value="Methioning gamme-lyase, C-terminal domain"/>
    <property type="match status" value="1"/>
</dbReference>
<dbReference type="PANTHER" id="PTHR46658">
    <property type="entry name" value="CYS OR MET METABOLISM PYRIDOXAL-PHOSPHATE-DEPENDENT ENZYME"/>
    <property type="match status" value="1"/>
</dbReference>
<organism evidence="1 2">
    <name type="scientific">Candidatus Fimimonas gallinarum</name>
    <dbReference type="NCBI Taxonomy" id="2840821"/>
    <lineage>
        <taxon>Bacteria</taxon>
        <taxon>Pseudomonadati</taxon>
        <taxon>Myxococcota</taxon>
        <taxon>Myxococcia</taxon>
        <taxon>Myxococcales</taxon>
        <taxon>Cystobacterineae</taxon>
        <taxon>Myxococcaceae</taxon>
        <taxon>Myxococcaceae incertae sedis</taxon>
        <taxon>Candidatus Fimimonas</taxon>
    </lineage>
</organism>
<comment type="caution">
    <text evidence="1">The sequence shown here is derived from an EMBL/GenBank/DDBJ whole genome shotgun (WGS) entry which is preliminary data.</text>
</comment>
<dbReference type="Proteomes" id="UP000824200">
    <property type="component" value="Unassembled WGS sequence"/>
</dbReference>
<name>A0A9D1E436_9BACT</name>
<reference evidence="1" key="1">
    <citation type="submission" date="2020-10" db="EMBL/GenBank/DDBJ databases">
        <authorList>
            <person name="Gilroy R."/>
        </authorList>
    </citation>
    <scope>NUCLEOTIDE SEQUENCE</scope>
    <source>
        <strain evidence="1">CHK121-14286</strain>
    </source>
</reference>
<dbReference type="AlphaFoldDB" id="A0A9D1E436"/>
<protein>
    <submittedName>
        <fullName evidence="1">Methionine gamma-lyase family protein</fullName>
    </submittedName>
</protein>
<gene>
    <name evidence="1" type="ORF">IAC95_03520</name>
</gene>
<dbReference type="InterPro" id="IPR015421">
    <property type="entry name" value="PyrdxlP-dep_Trfase_major"/>
</dbReference>
<dbReference type="PANTHER" id="PTHR46658:SF1">
    <property type="entry name" value="CYS OR MET METABOLISM PYRIDOXAL-PHOSPHATE-DEPENDENT ENZYME"/>
    <property type="match status" value="1"/>
</dbReference>